<comment type="caution">
    <text evidence="3">The sequence shown here is derived from an EMBL/GenBank/DDBJ whole genome shotgun (WGS) entry which is preliminary data.</text>
</comment>
<dbReference type="GO" id="GO:0005829">
    <property type="term" value="C:cytosol"/>
    <property type="evidence" value="ECO:0007669"/>
    <property type="project" value="TreeGrafter"/>
</dbReference>
<comment type="cofactor">
    <cofactor evidence="1">
        <name>Zn(2+)</name>
        <dbReference type="ChEBI" id="CHEBI:29105"/>
    </cofactor>
</comment>
<dbReference type="Pfam" id="PF01979">
    <property type="entry name" value="Amidohydro_1"/>
    <property type="match status" value="1"/>
</dbReference>
<dbReference type="Gene3D" id="2.30.40.10">
    <property type="entry name" value="Urease, subunit C, domain 1"/>
    <property type="match status" value="1"/>
</dbReference>
<evidence type="ECO:0000259" key="2">
    <source>
        <dbReference type="Pfam" id="PF01979"/>
    </source>
</evidence>
<feature type="domain" description="Amidohydrolase-related" evidence="2">
    <location>
        <begin position="41"/>
        <end position="126"/>
    </location>
</feature>
<dbReference type="PANTHER" id="PTHR11647:SF1">
    <property type="entry name" value="COLLAPSIN RESPONSE MEDIATOR PROTEIN"/>
    <property type="match status" value="1"/>
</dbReference>
<dbReference type="Gene3D" id="3.20.20.140">
    <property type="entry name" value="Metal-dependent hydrolases"/>
    <property type="match status" value="1"/>
</dbReference>
<dbReference type="AlphaFoldDB" id="X1RSR6"/>
<evidence type="ECO:0000256" key="1">
    <source>
        <dbReference type="ARBA" id="ARBA00001947"/>
    </source>
</evidence>
<proteinExistence type="predicted"/>
<dbReference type="PANTHER" id="PTHR11647">
    <property type="entry name" value="HYDRANTOINASE/DIHYDROPYRIMIDINASE FAMILY MEMBER"/>
    <property type="match status" value="1"/>
</dbReference>
<protein>
    <recommendedName>
        <fullName evidence="2">Amidohydrolase-related domain-containing protein</fullName>
    </recommendedName>
</protein>
<gene>
    <name evidence="3" type="ORF">S06H3_55651</name>
</gene>
<dbReference type="GO" id="GO:0016812">
    <property type="term" value="F:hydrolase activity, acting on carbon-nitrogen (but not peptide) bonds, in cyclic amides"/>
    <property type="evidence" value="ECO:0007669"/>
    <property type="project" value="TreeGrafter"/>
</dbReference>
<organism evidence="3">
    <name type="scientific">marine sediment metagenome</name>
    <dbReference type="NCBI Taxonomy" id="412755"/>
    <lineage>
        <taxon>unclassified sequences</taxon>
        <taxon>metagenomes</taxon>
        <taxon>ecological metagenomes</taxon>
    </lineage>
</organism>
<dbReference type="InterPro" id="IPR011059">
    <property type="entry name" value="Metal-dep_hydrolase_composite"/>
</dbReference>
<name>X1RSR6_9ZZZZ</name>
<dbReference type="InterPro" id="IPR006680">
    <property type="entry name" value="Amidohydro-rel"/>
</dbReference>
<sequence length="145" mass="16146">MVSTDHWPLPKSDKEVGWKDIWKAGAGMPGVETRIPLMLTYGVQKKRISMRTFLEVASENPAKRLGLYPRKGVIAVGSDADLTVVNLKEKTKIKAEKMHTKCEFTPYEGWEVVGMPYLTLVRGKVVMEGGEITSKPGYGTYIQGD</sequence>
<evidence type="ECO:0000313" key="3">
    <source>
        <dbReference type="EMBL" id="GAI58544.1"/>
    </source>
</evidence>
<dbReference type="EMBL" id="BARV01035696">
    <property type="protein sequence ID" value="GAI58544.1"/>
    <property type="molecule type" value="Genomic_DNA"/>
</dbReference>
<dbReference type="InterPro" id="IPR050378">
    <property type="entry name" value="Metallo-dep_Hydrolases_sf"/>
</dbReference>
<accession>X1RSR6</accession>
<dbReference type="SUPFAM" id="SSF51338">
    <property type="entry name" value="Composite domain of metallo-dependent hydrolases"/>
    <property type="match status" value="1"/>
</dbReference>
<reference evidence="3" key="1">
    <citation type="journal article" date="2014" name="Front. Microbiol.">
        <title>High frequency of phylogenetically diverse reductive dehalogenase-homologous genes in deep subseafloor sedimentary metagenomes.</title>
        <authorList>
            <person name="Kawai M."/>
            <person name="Futagami T."/>
            <person name="Toyoda A."/>
            <person name="Takaki Y."/>
            <person name="Nishi S."/>
            <person name="Hori S."/>
            <person name="Arai W."/>
            <person name="Tsubouchi T."/>
            <person name="Morono Y."/>
            <person name="Uchiyama I."/>
            <person name="Ito T."/>
            <person name="Fujiyama A."/>
            <person name="Inagaki F."/>
            <person name="Takami H."/>
        </authorList>
    </citation>
    <scope>NUCLEOTIDE SEQUENCE</scope>
    <source>
        <strain evidence="3">Expedition CK06-06</strain>
    </source>
</reference>